<keyword evidence="3" id="KW-0732">Signal</keyword>
<accession>A0A0V0R3L3</accession>
<gene>
    <name evidence="4" type="ORF">PPERSA_01925</name>
</gene>
<reference evidence="4 5" key="1">
    <citation type="journal article" date="2015" name="Sci. Rep.">
        <title>Genome of the facultative scuticociliatosis pathogen Pseudocohnilembus persalinus provides insight into its virulence through horizontal gene transfer.</title>
        <authorList>
            <person name="Xiong J."/>
            <person name="Wang G."/>
            <person name="Cheng J."/>
            <person name="Tian M."/>
            <person name="Pan X."/>
            <person name="Warren A."/>
            <person name="Jiang C."/>
            <person name="Yuan D."/>
            <person name="Miao W."/>
        </authorList>
    </citation>
    <scope>NUCLEOTIDE SEQUENCE [LARGE SCALE GENOMIC DNA]</scope>
    <source>
        <strain evidence="4">36N120E</strain>
    </source>
</reference>
<keyword evidence="5" id="KW-1185">Reference proteome</keyword>
<evidence type="ECO:0000256" key="3">
    <source>
        <dbReference type="SAM" id="SignalP"/>
    </source>
</evidence>
<name>A0A0V0R3L3_PSEPJ</name>
<evidence type="ECO:0008006" key="6">
    <source>
        <dbReference type="Google" id="ProtNLM"/>
    </source>
</evidence>
<keyword evidence="2" id="KW-1133">Transmembrane helix</keyword>
<keyword evidence="2" id="KW-0472">Membrane</keyword>
<comment type="caution">
    <text evidence="4">The sequence shown here is derived from an EMBL/GenBank/DDBJ whole genome shotgun (WGS) entry which is preliminary data.</text>
</comment>
<dbReference type="InParanoid" id="A0A0V0R3L3"/>
<dbReference type="AlphaFoldDB" id="A0A0V0R3L3"/>
<feature type="signal peptide" evidence="3">
    <location>
        <begin position="1"/>
        <end position="16"/>
    </location>
</feature>
<feature type="transmembrane region" description="Helical" evidence="2">
    <location>
        <begin position="48"/>
        <end position="69"/>
    </location>
</feature>
<feature type="compositionally biased region" description="Low complexity" evidence="1">
    <location>
        <begin position="156"/>
        <end position="173"/>
    </location>
</feature>
<sequence length="181" mass="21595">MKFIIIFLIIIGAIYCDSCDSDYDCYYCCTDDDECGTYDQCHAGKSYWYSYVISFIGFMLIIFLIVYCIKRRNMARNKRFMQQQQARQAQLAAANNQDPNDQFNQNQFSQQQYNQMYQNNGYPNNYNSNYNNNVQMFGNVDVQRVPMQQFQQYPNQNQYQNNNNNQNQNQNQNVPIENIYV</sequence>
<evidence type="ECO:0000313" key="4">
    <source>
        <dbReference type="EMBL" id="KRX09038.1"/>
    </source>
</evidence>
<protein>
    <recommendedName>
        <fullName evidence="6">Transmembrane protein</fullName>
    </recommendedName>
</protein>
<evidence type="ECO:0000256" key="1">
    <source>
        <dbReference type="SAM" id="MobiDB-lite"/>
    </source>
</evidence>
<evidence type="ECO:0000256" key="2">
    <source>
        <dbReference type="SAM" id="Phobius"/>
    </source>
</evidence>
<dbReference type="Proteomes" id="UP000054937">
    <property type="component" value="Unassembled WGS sequence"/>
</dbReference>
<proteinExistence type="predicted"/>
<organism evidence="4 5">
    <name type="scientific">Pseudocohnilembus persalinus</name>
    <name type="common">Ciliate</name>
    <dbReference type="NCBI Taxonomy" id="266149"/>
    <lineage>
        <taxon>Eukaryota</taxon>
        <taxon>Sar</taxon>
        <taxon>Alveolata</taxon>
        <taxon>Ciliophora</taxon>
        <taxon>Intramacronucleata</taxon>
        <taxon>Oligohymenophorea</taxon>
        <taxon>Scuticociliatia</taxon>
        <taxon>Philasterida</taxon>
        <taxon>Pseudocohnilembidae</taxon>
        <taxon>Pseudocohnilembus</taxon>
    </lineage>
</organism>
<dbReference type="EMBL" id="LDAU01000055">
    <property type="protein sequence ID" value="KRX09038.1"/>
    <property type="molecule type" value="Genomic_DNA"/>
</dbReference>
<feature type="region of interest" description="Disordered" evidence="1">
    <location>
        <begin position="156"/>
        <end position="181"/>
    </location>
</feature>
<evidence type="ECO:0000313" key="5">
    <source>
        <dbReference type="Proteomes" id="UP000054937"/>
    </source>
</evidence>
<keyword evidence="2" id="KW-0812">Transmembrane</keyword>
<feature type="chain" id="PRO_5006867669" description="Transmembrane protein" evidence="3">
    <location>
        <begin position="17"/>
        <end position="181"/>
    </location>
</feature>